<evidence type="ECO:0000313" key="2">
    <source>
        <dbReference type="EMBL" id="QEG57111.1"/>
    </source>
</evidence>
<keyword evidence="1" id="KW-0472">Membrane</keyword>
<feature type="transmembrane region" description="Helical" evidence="1">
    <location>
        <begin position="216"/>
        <end position="238"/>
    </location>
</feature>
<dbReference type="AlphaFoldDB" id="A0A5B9R9F3"/>
<organism evidence="2">
    <name type="scientific">Fomitiporia mediterranea</name>
    <dbReference type="NCBI Taxonomy" id="208960"/>
    <lineage>
        <taxon>Eukaryota</taxon>
        <taxon>Fungi</taxon>
        <taxon>Dikarya</taxon>
        <taxon>Basidiomycota</taxon>
        <taxon>Agaricomycotina</taxon>
        <taxon>Agaricomycetes</taxon>
        <taxon>Hymenochaetales</taxon>
        <taxon>Hymenochaetaceae</taxon>
        <taxon>Fomitiporia</taxon>
    </lineage>
</organism>
<feature type="transmembrane region" description="Helical" evidence="1">
    <location>
        <begin position="99"/>
        <end position="115"/>
    </location>
</feature>
<dbReference type="EMBL" id="MK623258">
    <property type="protein sequence ID" value="QEG57111.1"/>
    <property type="molecule type" value="Genomic_DNA"/>
</dbReference>
<keyword evidence="2" id="KW-0496">Mitochondrion</keyword>
<feature type="transmembrane region" description="Helical" evidence="1">
    <location>
        <begin position="121"/>
        <end position="139"/>
    </location>
</feature>
<gene>
    <name evidence="2" type="ORF">Fomme_000101</name>
</gene>
<keyword evidence="1" id="KW-0812">Transmembrane</keyword>
<proteinExistence type="predicted"/>
<feature type="transmembrane region" description="Helical" evidence="1">
    <location>
        <begin position="175"/>
        <end position="196"/>
    </location>
</feature>
<reference evidence="2" key="1">
    <citation type="submission" date="2019-03" db="EMBL/GenBank/DDBJ databases">
        <title>Evidence of extensive intraspecific noncoding reshuffling in a 169kb mitochondrial genome of basidiomycete fungus.</title>
        <authorList>
            <person name="Lee H.-H."/>
            <person name="Ke H.-M."/>
            <person name="Lin C.-Y.I."/>
            <person name="Lee T.J."/>
            <person name="Chung C.-L."/>
            <person name="Tsai I.J."/>
        </authorList>
    </citation>
    <scope>NUCLEOTIDE SEQUENCE</scope>
    <source>
        <strain evidence="2">MF3/22</strain>
    </source>
</reference>
<geneLocation type="mitochondrion" evidence="2"/>
<name>A0A5B9R9F3_9AGAM</name>
<protein>
    <submittedName>
        <fullName evidence="2">Uncharacterized protein</fullName>
    </submittedName>
</protein>
<keyword evidence="1" id="KW-1133">Transmembrane helix</keyword>
<evidence type="ECO:0000256" key="1">
    <source>
        <dbReference type="SAM" id="Phobius"/>
    </source>
</evidence>
<feature type="transmembrane region" description="Helical" evidence="1">
    <location>
        <begin position="28"/>
        <end position="56"/>
    </location>
</feature>
<accession>A0A5B9R9F3</accession>
<sequence>MMLNRPFFIVCQRIFPLVTRYLGLPNSLIPFLTGIWSVVSTLLATIGTIPTLRLLWAFRGVIRGQYPLESLRNYGVDVERIFINFVRPYWSEIFARKCVLRYLNLVITTTILYAIKPISLWFLRFILSLVGSCLGIFWSETLSSVKFLLDYAYIVRDFLKAYINIPIPKIVEPSYLQIVGATIGSFFILGFSIITLDLWYPDLTANIPFMSKILEWVYYTFTPLAIFYRAIANFINIFRH</sequence>